<dbReference type="EMBL" id="FUGD01000210">
    <property type="protein sequence ID" value="SJM38494.1"/>
    <property type="molecule type" value="Genomic_DNA"/>
</dbReference>
<keyword evidence="2" id="KW-0472">Membrane</keyword>
<protein>
    <submittedName>
        <fullName evidence="3">Uncharacterized protein</fullName>
    </submittedName>
</protein>
<dbReference type="RefSeq" id="WP_077449834.1">
    <property type="nucleotide sequence ID" value="NZ_FUGD01000210.1"/>
</dbReference>
<dbReference type="Proteomes" id="UP000188169">
    <property type="component" value="Unassembled WGS sequence"/>
</dbReference>
<reference evidence="4" key="1">
    <citation type="submission" date="2017-02" db="EMBL/GenBank/DDBJ databases">
        <authorList>
            <person name="Mornico D."/>
        </authorList>
    </citation>
    <scope>NUCLEOTIDE SEQUENCE [LARGE SCALE GENOMIC DNA]</scope>
</reference>
<dbReference type="STRING" id="1945520.A1019T_02491"/>
<evidence type="ECO:0000313" key="3">
    <source>
        <dbReference type="EMBL" id="SJM38494.1"/>
    </source>
</evidence>
<dbReference type="AlphaFoldDB" id="A0A1R4EJ60"/>
<evidence type="ECO:0000256" key="1">
    <source>
        <dbReference type="SAM" id="Coils"/>
    </source>
</evidence>
<dbReference type="OrthoDB" id="6655706at2"/>
<sequence length="263" mass="30210">MDNTNTQLEDLLTALATLTEHNQALLEQREQLDVASTARANETADLIKQLTAQLKEYQEKEKMLTDETLEGIQRALSTVFKQNQESYHKAINKGFTTHIKQLTIELSQVSSSIKQQLQQLQEDARRTQKEFEYRNTSILAYEDSYKTQSDKLKQNVANTLKEVSNSTKTHLEALSDEYVSQLTWKTGLILGGVCLFIILLTFFIAWLFIPSKSEIAERRANYVMLERYDIADNVVKGKDGYYADVKKSTCFTAKDGNFYCKFR</sequence>
<proteinExistence type="predicted"/>
<accession>A0A1R4EJ60</accession>
<feature type="transmembrane region" description="Helical" evidence="2">
    <location>
        <begin position="188"/>
        <end position="209"/>
    </location>
</feature>
<gene>
    <name evidence="3" type="ORF">A1019T_02491</name>
</gene>
<evidence type="ECO:0000313" key="4">
    <source>
        <dbReference type="Proteomes" id="UP000188169"/>
    </source>
</evidence>
<feature type="coiled-coil region" evidence="1">
    <location>
        <begin position="1"/>
        <end position="67"/>
    </location>
</feature>
<keyword evidence="4" id="KW-1185">Reference proteome</keyword>
<organism evidence="3 4">
    <name type="scientific">Psychrobacter pasteurii</name>
    <dbReference type="NCBI Taxonomy" id="1945520"/>
    <lineage>
        <taxon>Bacteria</taxon>
        <taxon>Pseudomonadati</taxon>
        <taxon>Pseudomonadota</taxon>
        <taxon>Gammaproteobacteria</taxon>
        <taxon>Moraxellales</taxon>
        <taxon>Moraxellaceae</taxon>
        <taxon>Psychrobacter</taxon>
    </lineage>
</organism>
<keyword evidence="1" id="KW-0175">Coiled coil</keyword>
<feature type="coiled-coil region" evidence="1">
    <location>
        <begin position="99"/>
        <end position="130"/>
    </location>
</feature>
<name>A0A1R4EJ60_9GAMM</name>
<keyword evidence="2" id="KW-0812">Transmembrane</keyword>
<keyword evidence="2" id="KW-1133">Transmembrane helix</keyword>
<evidence type="ECO:0000256" key="2">
    <source>
        <dbReference type="SAM" id="Phobius"/>
    </source>
</evidence>